<reference evidence="1 2" key="1">
    <citation type="submission" date="2015-01" db="EMBL/GenBank/DDBJ databases">
        <title>Rufibacter sp./DG31D/ whole genome sequencing.</title>
        <authorList>
            <person name="Kim M.K."/>
            <person name="Srinivasan S."/>
            <person name="Lee J.-J."/>
        </authorList>
    </citation>
    <scope>NUCLEOTIDE SEQUENCE [LARGE SCALE GENOMIC DNA]</scope>
    <source>
        <strain evidence="1 2">DG31D</strain>
    </source>
</reference>
<organism evidence="1 2">
    <name type="scientific">Rufibacter radiotolerans</name>
    <dbReference type="NCBI Taxonomy" id="1379910"/>
    <lineage>
        <taxon>Bacteria</taxon>
        <taxon>Pseudomonadati</taxon>
        <taxon>Bacteroidota</taxon>
        <taxon>Cytophagia</taxon>
        <taxon>Cytophagales</taxon>
        <taxon>Hymenobacteraceae</taxon>
        <taxon>Rufibacter</taxon>
    </lineage>
</organism>
<dbReference type="OrthoDB" id="893570at2"/>
<dbReference type="STRING" id="1379910.TH63_10255"/>
<proteinExistence type="predicted"/>
<gene>
    <name evidence="1" type="ORF">TH63_10255</name>
</gene>
<protein>
    <submittedName>
        <fullName evidence="1">DinB superfamily protein</fullName>
    </submittedName>
</protein>
<keyword evidence="2" id="KW-1185">Reference proteome</keyword>
<dbReference type="AlphaFoldDB" id="A0A0H4VJE6"/>
<dbReference type="Proteomes" id="UP000036458">
    <property type="component" value="Chromosome"/>
</dbReference>
<name>A0A0H4VJE6_9BACT</name>
<dbReference type="PATRIC" id="fig|1379910.4.peg.2227"/>
<evidence type="ECO:0000313" key="1">
    <source>
        <dbReference type="EMBL" id="AKQ45940.1"/>
    </source>
</evidence>
<dbReference type="RefSeq" id="WP_048920869.1">
    <property type="nucleotide sequence ID" value="NZ_CP010777.1"/>
</dbReference>
<dbReference type="EMBL" id="CP010777">
    <property type="protein sequence ID" value="AKQ45940.1"/>
    <property type="molecule type" value="Genomic_DNA"/>
</dbReference>
<dbReference type="Gene3D" id="1.20.120.450">
    <property type="entry name" value="dinb family like domain"/>
    <property type="match status" value="1"/>
</dbReference>
<evidence type="ECO:0000313" key="2">
    <source>
        <dbReference type="Proteomes" id="UP000036458"/>
    </source>
</evidence>
<dbReference type="InterPro" id="IPR034660">
    <property type="entry name" value="DinB/YfiT-like"/>
</dbReference>
<dbReference type="KEGG" id="ruf:TH63_10255"/>
<dbReference type="Pfam" id="PF07609">
    <property type="entry name" value="DUF1572"/>
    <property type="match status" value="1"/>
</dbReference>
<accession>A0A0H4VJE6</accession>
<sequence>MTTEFTQLFSRDLDRLQAEIQAFRKESNLWMTKGDIKNSAGNLCLHLMGNLRTYIGRNMGSYAYVRDRDAEFALKDIPAEIVLNQIKETKALVVATLTQMAPEDLEAPHKEEVFGYAMSNRYFLLHLLAHLSYHLGQINYLRRVLEE</sequence>
<dbReference type="SUPFAM" id="SSF109854">
    <property type="entry name" value="DinB/YfiT-like putative metalloenzymes"/>
    <property type="match status" value="1"/>
</dbReference>
<dbReference type="InterPro" id="IPR011466">
    <property type="entry name" value="DUF1572"/>
</dbReference>